<dbReference type="InterPro" id="IPR017871">
    <property type="entry name" value="ABC_transporter-like_CS"/>
</dbReference>
<keyword evidence="2 4" id="KW-0067">ATP-binding</keyword>
<evidence type="ECO:0000259" key="3">
    <source>
        <dbReference type="PROSITE" id="PS50893"/>
    </source>
</evidence>
<dbReference type="PANTHER" id="PTHR24220">
    <property type="entry name" value="IMPORT ATP-BINDING PROTEIN"/>
    <property type="match status" value="1"/>
</dbReference>
<feature type="domain" description="ABC transporter" evidence="3">
    <location>
        <begin position="3"/>
        <end position="212"/>
    </location>
</feature>
<dbReference type="Gene3D" id="3.40.50.300">
    <property type="entry name" value="P-loop containing nucleotide triphosphate hydrolases"/>
    <property type="match status" value="1"/>
</dbReference>
<comment type="caution">
    <text evidence="4">The sequence shown here is derived from an EMBL/GenBank/DDBJ whole genome shotgun (WGS) entry which is preliminary data.</text>
</comment>
<protein>
    <submittedName>
        <fullName evidence="4">ABC transport system ATP-binding protein</fullName>
    </submittedName>
</protein>
<name>A0ABX0TAL3_9MICO</name>
<organism evidence="4 5">
    <name type="scientific">Curtobacterium salicis</name>
    <dbReference type="NCBI Taxonomy" id="1779862"/>
    <lineage>
        <taxon>Bacteria</taxon>
        <taxon>Bacillati</taxon>
        <taxon>Actinomycetota</taxon>
        <taxon>Actinomycetes</taxon>
        <taxon>Micrococcales</taxon>
        <taxon>Microbacteriaceae</taxon>
        <taxon>Curtobacterium</taxon>
    </lineage>
</organism>
<keyword evidence="1" id="KW-0547">Nucleotide-binding</keyword>
<dbReference type="Proteomes" id="UP001318300">
    <property type="component" value="Unassembled WGS sequence"/>
</dbReference>
<dbReference type="SUPFAM" id="SSF52540">
    <property type="entry name" value="P-loop containing nucleoside triphosphate hydrolases"/>
    <property type="match status" value="1"/>
</dbReference>
<accession>A0ABX0TAL3</accession>
<evidence type="ECO:0000313" key="5">
    <source>
        <dbReference type="Proteomes" id="UP001318300"/>
    </source>
</evidence>
<evidence type="ECO:0000313" key="4">
    <source>
        <dbReference type="EMBL" id="NII41481.1"/>
    </source>
</evidence>
<evidence type="ECO:0000256" key="2">
    <source>
        <dbReference type="ARBA" id="ARBA00022840"/>
    </source>
</evidence>
<dbReference type="InterPro" id="IPR015854">
    <property type="entry name" value="ABC_transpr_LolD-like"/>
</dbReference>
<dbReference type="GO" id="GO:0005524">
    <property type="term" value="F:ATP binding"/>
    <property type="evidence" value="ECO:0007669"/>
    <property type="project" value="UniProtKB-KW"/>
</dbReference>
<dbReference type="InterPro" id="IPR003593">
    <property type="entry name" value="AAA+_ATPase"/>
</dbReference>
<keyword evidence="5" id="KW-1185">Reference proteome</keyword>
<dbReference type="InterPro" id="IPR003439">
    <property type="entry name" value="ABC_transporter-like_ATP-bd"/>
</dbReference>
<sequence length="213" mass="22813">MMLEVDRAAKRRGGRLLWRDLSFSVARGEVLALTGPSGSGKSTLLDCIGLIDSLDSGAVRIDGTTAGRSHARARRLRRDHLGYLFQDFGLVPDMTVDANIDIGRPDRGRRGLRTRTAEALERVGLAGRGSDRAHDLSGGEQQRVALARLLVKQPDVILADEPTSALDDDNARMVLDTLADFASAGAAVLVATHDPSVVAWAASVLRLEPTGPR</sequence>
<proteinExistence type="predicted"/>
<evidence type="ECO:0000256" key="1">
    <source>
        <dbReference type="ARBA" id="ARBA00022741"/>
    </source>
</evidence>
<gene>
    <name evidence="4" type="ORF">E9228_002128</name>
</gene>
<dbReference type="InterPro" id="IPR027417">
    <property type="entry name" value="P-loop_NTPase"/>
</dbReference>
<dbReference type="PROSITE" id="PS50893">
    <property type="entry name" value="ABC_TRANSPORTER_2"/>
    <property type="match status" value="1"/>
</dbReference>
<dbReference type="Pfam" id="PF00005">
    <property type="entry name" value="ABC_tran"/>
    <property type="match status" value="1"/>
</dbReference>
<dbReference type="SMART" id="SM00382">
    <property type="entry name" value="AAA"/>
    <property type="match status" value="1"/>
</dbReference>
<dbReference type="EMBL" id="JAAOYO010000003">
    <property type="protein sequence ID" value="NII41481.1"/>
    <property type="molecule type" value="Genomic_DNA"/>
</dbReference>
<dbReference type="PROSITE" id="PS00211">
    <property type="entry name" value="ABC_TRANSPORTER_1"/>
    <property type="match status" value="1"/>
</dbReference>
<reference evidence="4 5" key="1">
    <citation type="submission" date="2020-03" db="EMBL/GenBank/DDBJ databases">
        <title>Above-ground endophytic microbial communities from plants in different locations in the United States.</title>
        <authorList>
            <person name="Frank C."/>
        </authorList>
    </citation>
    <scope>NUCLEOTIDE SEQUENCE [LARGE SCALE GENOMIC DNA]</scope>
    <source>
        <strain evidence="4 5">WW7</strain>
    </source>
</reference>